<dbReference type="GO" id="GO:0009002">
    <property type="term" value="F:serine-type D-Ala-D-Ala carboxypeptidase activity"/>
    <property type="evidence" value="ECO:0007669"/>
    <property type="project" value="UniProtKB-EC"/>
</dbReference>
<evidence type="ECO:0000256" key="4">
    <source>
        <dbReference type="ARBA" id="ARBA00022670"/>
    </source>
</evidence>
<dbReference type="GO" id="GO:0008658">
    <property type="term" value="F:penicillin binding"/>
    <property type="evidence" value="ECO:0007669"/>
    <property type="project" value="InterPro"/>
</dbReference>
<dbReference type="InterPro" id="IPR012338">
    <property type="entry name" value="Beta-lactam/transpept-like"/>
</dbReference>
<feature type="compositionally biased region" description="Polar residues" evidence="14">
    <location>
        <begin position="680"/>
        <end position="691"/>
    </location>
</feature>
<dbReference type="GO" id="GO:0030288">
    <property type="term" value="C:outer membrane-bounded periplasmic space"/>
    <property type="evidence" value="ECO:0007669"/>
    <property type="project" value="TreeGrafter"/>
</dbReference>
<evidence type="ECO:0000256" key="6">
    <source>
        <dbReference type="ARBA" id="ARBA00022679"/>
    </source>
</evidence>
<evidence type="ECO:0000256" key="8">
    <source>
        <dbReference type="ARBA" id="ARBA00022960"/>
    </source>
</evidence>
<keyword evidence="8" id="KW-0133">Cell shape</keyword>
<feature type="region of interest" description="Disordered" evidence="14">
    <location>
        <begin position="657"/>
        <end position="757"/>
    </location>
</feature>
<keyword evidence="9" id="KW-0573">Peptidoglycan synthesis</keyword>
<evidence type="ECO:0000256" key="14">
    <source>
        <dbReference type="SAM" id="MobiDB-lite"/>
    </source>
</evidence>
<organism evidence="18 19">
    <name type="scientific">Streptomyces luteoverticillatus</name>
    <name type="common">Streptoverticillium luteoverticillatus</name>
    <dbReference type="NCBI Taxonomy" id="66425"/>
    <lineage>
        <taxon>Bacteria</taxon>
        <taxon>Bacillati</taxon>
        <taxon>Actinomycetota</taxon>
        <taxon>Actinomycetes</taxon>
        <taxon>Kitasatosporales</taxon>
        <taxon>Streptomycetaceae</taxon>
        <taxon>Streptomyces</taxon>
    </lineage>
</organism>
<dbReference type="GO" id="GO:0006508">
    <property type="term" value="P:proteolysis"/>
    <property type="evidence" value="ECO:0007669"/>
    <property type="project" value="UniProtKB-KW"/>
</dbReference>
<feature type="region of interest" description="Disordered" evidence="14">
    <location>
        <begin position="409"/>
        <end position="448"/>
    </location>
</feature>
<protein>
    <submittedName>
        <fullName evidence="18">Penicillin-binding protein</fullName>
    </submittedName>
</protein>
<dbReference type="PANTHER" id="PTHR32282">
    <property type="entry name" value="BINDING PROTEIN TRANSPEPTIDASE, PUTATIVE-RELATED"/>
    <property type="match status" value="1"/>
</dbReference>
<keyword evidence="10" id="KW-0511">Multifunctional enzyme</keyword>
<keyword evidence="15" id="KW-1133">Transmembrane helix</keyword>
<dbReference type="InterPro" id="IPR023346">
    <property type="entry name" value="Lysozyme-like_dom_sf"/>
</dbReference>
<evidence type="ECO:0000256" key="9">
    <source>
        <dbReference type="ARBA" id="ARBA00022984"/>
    </source>
</evidence>
<dbReference type="GO" id="GO:0071555">
    <property type="term" value="P:cell wall organization"/>
    <property type="evidence" value="ECO:0007669"/>
    <property type="project" value="UniProtKB-KW"/>
</dbReference>
<feature type="transmembrane region" description="Helical" evidence="15">
    <location>
        <begin position="37"/>
        <end position="59"/>
    </location>
</feature>
<evidence type="ECO:0000256" key="13">
    <source>
        <dbReference type="ARBA" id="ARBA00049902"/>
    </source>
</evidence>
<keyword evidence="15" id="KW-0812">Transmembrane</keyword>
<gene>
    <name evidence="18" type="ORF">EKH77_20575</name>
</gene>
<evidence type="ECO:0000256" key="11">
    <source>
        <dbReference type="ARBA" id="ARBA00023316"/>
    </source>
</evidence>
<evidence type="ECO:0000256" key="10">
    <source>
        <dbReference type="ARBA" id="ARBA00023268"/>
    </source>
</evidence>
<keyword evidence="19" id="KW-1185">Reference proteome</keyword>
<evidence type="ECO:0000313" key="18">
    <source>
        <dbReference type="EMBL" id="AZQ73290.1"/>
    </source>
</evidence>
<dbReference type="EMBL" id="CP034587">
    <property type="protein sequence ID" value="AZQ73290.1"/>
    <property type="molecule type" value="Genomic_DNA"/>
</dbReference>
<feature type="compositionally biased region" description="Polar residues" evidence="14">
    <location>
        <begin position="420"/>
        <end position="431"/>
    </location>
</feature>
<dbReference type="Gene3D" id="1.10.3810.10">
    <property type="entry name" value="Biosynthetic peptidoglycan transglycosylase-like"/>
    <property type="match status" value="1"/>
</dbReference>
<evidence type="ECO:0000256" key="5">
    <source>
        <dbReference type="ARBA" id="ARBA00022676"/>
    </source>
</evidence>
<dbReference type="Pfam" id="PF00905">
    <property type="entry name" value="Transpeptidase"/>
    <property type="match status" value="1"/>
</dbReference>
<dbReference type="SUPFAM" id="SSF53955">
    <property type="entry name" value="Lysozyme-like"/>
    <property type="match status" value="1"/>
</dbReference>
<dbReference type="InterPro" id="IPR001264">
    <property type="entry name" value="Glyco_trans_51"/>
</dbReference>
<dbReference type="Gene3D" id="3.40.710.10">
    <property type="entry name" value="DD-peptidase/beta-lactamase superfamily"/>
    <property type="match status" value="1"/>
</dbReference>
<proteinExistence type="inferred from homology"/>
<dbReference type="OrthoDB" id="8865355at2"/>
<evidence type="ECO:0000256" key="3">
    <source>
        <dbReference type="ARBA" id="ARBA00022645"/>
    </source>
</evidence>
<dbReference type="GO" id="GO:0008955">
    <property type="term" value="F:peptidoglycan glycosyltransferase activity"/>
    <property type="evidence" value="ECO:0007669"/>
    <property type="project" value="UniProtKB-EC"/>
</dbReference>
<keyword evidence="6" id="KW-0808">Transferase</keyword>
<comment type="similarity">
    <text evidence="1">In the C-terminal section; belongs to the transpeptidase family.</text>
</comment>
<keyword evidence="4" id="KW-0645">Protease</keyword>
<keyword evidence="15" id="KW-0472">Membrane</keyword>
<accession>A0A3S9PLL4</accession>
<dbReference type="GO" id="GO:0008360">
    <property type="term" value="P:regulation of cell shape"/>
    <property type="evidence" value="ECO:0007669"/>
    <property type="project" value="UniProtKB-KW"/>
</dbReference>
<keyword evidence="3" id="KW-0121">Carboxypeptidase</keyword>
<feature type="region of interest" description="Disordered" evidence="14">
    <location>
        <begin position="1"/>
        <end position="25"/>
    </location>
</feature>
<evidence type="ECO:0000256" key="15">
    <source>
        <dbReference type="SAM" id="Phobius"/>
    </source>
</evidence>
<evidence type="ECO:0000256" key="1">
    <source>
        <dbReference type="ARBA" id="ARBA00007090"/>
    </source>
</evidence>
<comment type="catalytic activity">
    <reaction evidence="12">
        <text>Preferential cleavage: (Ac)2-L-Lys-D-Ala-|-D-Ala. Also transpeptidation of peptidyl-alanyl moieties that are N-acyl substituents of D-alanine.</text>
        <dbReference type="EC" id="3.4.16.4"/>
    </reaction>
</comment>
<evidence type="ECO:0000256" key="2">
    <source>
        <dbReference type="ARBA" id="ARBA00007739"/>
    </source>
</evidence>
<evidence type="ECO:0000256" key="12">
    <source>
        <dbReference type="ARBA" id="ARBA00034000"/>
    </source>
</evidence>
<evidence type="ECO:0000313" key="19">
    <source>
        <dbReference type="Proteomes" id="UP000267900"/>
    </source>
</evidence>
<dbReference type="SUPFAM" id="SSF56601">
    <property type="entry name" value="beta-lactamase/transpeptidase-like"/>
    <property type="match status" value="1"/>
</dbReference>
<comment type="catalytic activity">
    <reaction evidence="13">
        <text>[GlcNAc-(1-&gt;4)-Mur2Ac(oyl-L-Ala-gamma-D-Glu-L-Lys-D-Ala-D-Ala)](n)-di-trans,octa-cis-undecaprenyl diphosphate + beta-D-GlcNAc-(1-&gt;4)-Mur2Ac(oyl-L-Ala-gamma-D-Glu-L-Lys-D-Ala-D-Ala)-di-trans,octa-cis-undecaprenyl diphosphate = [GlcNAc-(1-&gt;4)-Mur2Ac(oyl-L-Ala-gamma-D-Glu-L-Lys-D-Ala-D-Ala)](n+1)-di-trans,octa-cis-undecaprenyl diphosphate + di-trans,octa-cis-undecaprenyl diphosphate + H(+)</text>
        <dbReference type="Rhea" id="RHEA:23708"/>
        <dbReference type="Rhea" id="RHEA-COMP:9602"/>
        <dbReference type="Rhea" id="RHEA-COMP:9603"/>
        <dbReference type="ChEBI" id="CHEBI:15378"/>
        <dbReference type="ChEBI" id="CHEBI:58405"/>
        <dbReference type="ChEBI" id="CHEBI:60033"/>
        <dbReference type="ChEBI" id="CHEBI:78435"/>
        <dbReference type="EC" id="2.4.99.28"/>
    </reaction>
</comment>
<keyword evidence="11" id="KW-0961">Cell wall biogenesis/degradation</keyword>
<feature type="compositionally biased region" description="Low complexity" evidence="14">
    <location>
        <begin position="692"/>
        <end position="713"/>
    </location>
</feature>
<dbReference type="GO" id="GO:0009252">
    <property type="term" value="P:peptidoglycan biosynthetic process"/>
    <property type="evidence" value="ECO:0007669"/>
    <property type="project" value="UniProtKB-KW"/>
</dbReference>
<keyword evidence="5" id="KW-0328">Glycosyltransferase</keyword>
<dbReference type="InterPro" id="IPR050396">
    <property type="entry name" value="Glycosyltr_51/Transpeptidase"/>
</dbReference>
<feature type="domain" description="Glycosyl transferase family 51" evidence="17">
    <location>
        <begin position="79"/>
        <end position="257"/>
    </location>
</feature>
<dbReference type="Pfam" id="PF00912">
    <property type="entry name" value="Transgly"/>
    <property type="match status" value="1"/>
</dbReference>
<dbReference type="Proteomes" id="UP000267900">
    <property type="component" value="Chromosome"/>
</dbReference>
<dbReference type="AlphaFoldDB" id="A0A3S9PLL4"/>
<feature type="domain" description="Penicillin-binding protein transpeptidase" evidence="16">
    <location>
        <begin position="359"/>
        <end position="602"/>
    </location>
</feature>
<keyword evidence="7" id="KW-0378">Hydrolase</keyword>
<feature type="compositionally biased region" description="Low complexity" evidence="14">
    <location>
        <begin position="721"/>
        <end position="731"/>
    </location>
</feature>
<dbReference type="FunFam" id="1.10.3810.10:FF:000001">
    <property type="entry name" value="Penicillin-binding protein 1A"/>
    <property type="match status" value="1"/>
</dbReference>
<sequence>MGRAEARRAQKKSGRPEQGGGKPKKKGIRRFFTWKMLLAYFVAVIALGMGTFYALYLYVDVPKGNSAAKLQSNIYKTSDGKTIARIGEVNREEVPLSKVPVVVQHAVVSAENKNFYSDPGVDLKGTARGIVNTVMGRGKQGGSTITQQYVKNYYLDQRQTVTRKVKELIISLKVQDEKSKDDILEGYLNTSYYGRGAYGIQAAARAYYNKDIDKVTLEEGAYLAALLQAPSQYDWATATEAGKANAKARWGYVLDKMVEMKWLKPDERQRMTFKEPGKPKAALGLSGQNGYLVEAAKREIIRDLAAQGRKESEFAAGGWTITLSIDSKKQKALEKAVKDQLIDDLDPKSREVDGHVQAGAVSVDPKTGKVVALYGGQDFVQHQISNATRADYQPASTFKPIILASALQNESKTQDKRPVTPSTIYDGTNQRPVVGPGGGGYAPENEDQQSYGPITVQQAMNDSVNSVFAQMVVDVGMDKVKKTATELGMKGDFQETPAMALGAMGASPMEMAGVYSTLNNHGKKVTPSVIKSATQGGQEFSLPHAVGDRVVSRNTADGLTSVMTQVVNDGTAKVVASGAYQVAGKTGTSDDDKSAWFAGYTPGLVTTVGLFGEGQGGKQVTLMNTGGGGRVNGGTYPAKIWSAYNSAVFGDDDESKFDLETEDGYAPPPPPRTPAGTPTQGKVTPTPTASGKQTPSKDPSSPSKQSPSKDPTPTGDKHSPSTRPVPTTSTGTAGGATGTSKADSDVHSNGARQQQLP</sequence>
<dbReference type="PANTHER" id="PTHR32282:SF34">
    <property type="entry name" value="PENICILLIN-BINDING PROTEIN 1A"/>
    <property type="match status" value="1"/>
</dbReference>
<name>A0A3S9PLL4_STRLT</name>
<evidence type="ECO:0000259" key="17">
    <source>
        <dbReference type="Pfam" id="PF00912"/>
    </source>
</evidence>
<evidence type="ECO:0000256" key="7">
    <source>
        <dbReference type="ARBA" id="ARBA00022801"/>
    </source>
</evidence>
<dbReference type="InterPro" id="IPR001460">
    <property type="entry name" value="PCN-bd_Tpept"/>
</dbReference>
<dbReference type="InterPro" id="IPR036950">
    <property type="entry name" value="PBP_transglycosylase"/>
</dbReference>
<comment type="similarity">
    <text evidence="2">In the N-terminal section; belongs to the glycosyltransferase 51 family.</text>
</comment>
<dbReference type="RefSeq" id="WP_126915806.1">
    <property type="nucleotide sequence ID" value="NZ_CP034587.1"/>
</dbReference>
<reference evidence="18 19" key="1">
    <citation type="submission" date="2018-12" db="EMBL/GenBank/DDBJ databases">
        <title>The whole draft genome of Streptomyce luteoverticillatus CGMCC 15060.</title>
        <authorList>
            <person name="Feng Z."/>
            <person name="Chen G."/>
            <person name="Zhang J."/>
            <person name="Zhu H."/>
            <person name="Yu X."/>
            <person name="Zhang W."/>
            <person name="Zhang X."/>
        </authorList>
    </citation>
    <scope>NUCLEOTIDE SEQUENCE [LARGE SCALE GENOMIC DNA]</scope>
    <source>
        <strain evidence="18 19">CGMCC 15060</strain>
    </source>
</reference>
<evidence type="ECO:0000259" key="16">
    <source>
        <dbReference type="Pfam" id="PF00905"/>
    </source>
</evidence>